<dbReference type="CDD" id="cd00118">
    <property type="entry name" value="LysM"/>
    <property type="match status" value="1"/>
</dbReference>
<feature type="domain" description="LysM" evidence="2">
    <location>
        <begin position="216"/>
        <end position="260"/>
    </location>
</feature>
<dbReference type="Proteomes" id="UP000229916">
    <property type="component" value="Unassembled WGS sequence"/>
</dbReference>
<dbReference type="AlphaFoldDB" id="A0A2M7AP78"/>
<dbReference type="Pfam" id="PF01476">
    <property type="entry name" value="LysM"/>
    <property type="match status" value="2"/>
</dbReference>
<keyword evidence="1" id="KW-0472">Membrane</keyword>
<keyword evidence="1" id="KW-1133">Transmembrane helix</keyword>
<dbReference type="Gene3D" id="3.10.350.10">
    <property type="entry name" value="LysM domain"/>
    <property type="match status" value="2"/>
</dbReference>
<gene>
    <name evidence="3" type="ORF">COS81_01145</name>
</gene>
<keyword evidence="1" id="KW-0812">Transmembrane</keyword>
<dbReference type="CDD" id="cd12797">
    <property type="entry name" value="M23_peptidase"/>
    <property type="match status" value="1"/>
</dbReference>
<name>A0A2M7AP78_UNCKA</name>
<evidence type="ECO:0000313" key="3">
    <source>
        <dbReference type="EMBL" id="PIU69163.1"/>
    </source>
</evidence>
<sequence length="416" mass="45449">MDDVRIPRAMRNDVGCVENGLFVKFAFSWYNAANMFERDVPLQKELFYFVAAVFKYVFLKLGSFFLLILKALSSVGILISILKQKIILKLVWKRGTLIRPISHLGIISLAAWILVSGGIATSGTVFSKENQELSEKPSHISSEAILVEKSTSQTKIPENRGRDEVIKYRVQEGDTLSTIAQSFNISLDTLLYVNDLNESDLLAISAELTILPTSGVYYMVKSGDTVENIASDWKVEPQAIVEINWLEKPYNLTIGQKLVLPNAEPPKPVAVTSAQYVASTPSNSNLPVQSPVSGSGQFAWPTNGSLTRYFGWSYGYFHGAIDLANSCGTGIYAADSGYVDVSGWRAGGYGLTVWINHGNGYYSRYAHLSSTAVSAGQYVTKGQLIGSMGATGLAYGCHLHFVIERNGVAIDPLSVL</sequence>
<dbReference type="PANTHER" id="PTHR21666:SF270">
    <property type="entry name" value="MUREIN HYDROLASE ACTIVATOR ENVC"/>
    <property type="match status" value="1"/>
</dbReference>
<dbReference type="SUPFAM" id="SSF51261">
    <property type="entry name" value="Duplicated hybrid motif"/>
    <property type="match status" value="1"/>
</dbReference>
<evidence type="ECO:0000256" key="1">
    <source>
        <dbReference type="SAM" id="Phobius"/>
    </source>
</evidence>
<dbReference type="PROSITE" id="PS51782">
    <property type="entry name" value="LYSM"/>
    <property type="match status" value="2"/>
</dbReference>
<evidence type="ECO:0000259" key="2">
    <source>
        <dbReference type="PROSITE" id="PS51782"/>
    </source>
</evidence>
<dbReference type="EMBL" id="PEWD01000024">
    <property type="protein sequence ID" value="PIU69163.1"/>
    <property type="molecule type" value="Genomic_DNA"/>
</dbReference>
<reference evidence="4" key="1">
    <citation type="submission" date="2017-09" db="EMBL/GenBank/DDBJ databases">
        <title>Depth-based differentiation of microbial function through sediment-hosted aquifers and enrichment of novel symbionts in the deep terrestrial subsurface.</title>
        <authorList>
            <person name="Probst A.J."/>
            <person name="Ladd B."/>
            <person name="Jarett J.K."/>
            <person name="Geller-Mcgrath D.E."/>
            <person name="Sieber C.M.K."/>
            <person name="Emerson J.B."/>
            <person name="Anantharaman K."/>
            <person name="Thomas B.C."/>
            <person name="Malmstrom R."/>
            <person name="Stieglmeier M."/>
            <person name="Klingl A."/>
            <person name="Woyke T."/>
            <person name="Ryan C.M."/>
            <person name="Banfield J.F."/>
        </authorList>
    </citation>
    <scope>NUCLEOTIDE SEQUENCE [LARGE SCALE GENOMIC DNA]</scope>
</reference>
<dbReference type="GO" id="GO:0004222">
    <property type="term" value="F:metalloendopeptidase activity"/>
    <property type="evidence" value="ECO:0007669"/>
    <property type="project" value="TreeGrafter"/>
</dbReference>
<dbReference type="InterPro" id="IPR016047">
    <property type="entry name" value="M23ase_b-sheet_dom"/>
</dbReference>
<feature type="domain" description="LysM" evidence="2">
    <location>
        <begin position="166"/>
        <end position="210"/>
    </location>
</feature>
<dbReference type="PANTHER" id="PTHR21666">
    <property type="entry name" value="PEPTIDASE-RELATED"/>
    <property type="match status" value="1"/>
</dbReference>
<dbReference type="InterPro" id="IPR036779">
    <property type="entry name" value="LysM_dom_sf"/>
</dbReference>
<dbReference type="SMART" id="SM00257">
    <property type="entry name" value="LysM"/>
    <property type="match status" value="2"/>
</dbReference>
<dbReference type="InterPro" id="IPR011055">
    <property type="entry name" value="Dup_hybrid_motif"/>
</dbReference>
<comment type="caution">
    <text evidence="3">The sequence shown here is derived from an EMBL/GenBank/DDBJ whole genome shotgun (WGS) entry which is preliminary data.</text>
</comment>
<feature type="transmembrane region" description="Helical" evidence="1">
    <location>
        <begin position="104"/>
        <end position="126"/>
    </location>
</feature>
<protein>
    <recommendedName>
        <fullName evidence="2">LysM domain-containing protein</fullName>
    </recommendedName>
</protein>
<organism evidence="3 4">
    <name type="scientific">candidate division WWE3 bacterium CG06_land_8_20_14_3_00_42_16</name>
    <dbReference type="NCBI Taxonomy" id="1975083"/>
    <lineage>
        <taxon>Bacteria</taxon>
        <taxon>Katanobacteria</taxon>
    </lineage>
</organism>
<dbReference type="InterPro" id="IPR018392">
    <property type="entry name" value="LysM"/>
</dbReference>
<dbReference type="Pfam" id="PF01551">
    <property type="entry name" value="Peptidase_M23"/>
    <property type="match status" value="1"/>
</dbReference>
<dbReference type="Gene3D" id="2.70.70.10">
    <property type="entry name" value="Glucose Permease (Domain IIA)"/>
    <property type="match status" value="1"/>
</dbReference>
<proteinExistence type="predicted"/>
<accession>A0A2M7AP78</accession>
<dbReference type="InterPro" id="IPR050570">
    <property type="entry name" value="Cell_wall_metabolism_enzyme"/>
</dbReference>
<evidence type="ECO:0000313" key="4">
    <source>
        <dbReference type="Proteomes" id="UP000229916"/>
    </source>
</evidence>